<dbReference type="PANTHER" id="PTHR12358:SF101">
    <property type="entry name" value="MITOCHONDRIAL IMPORT INNER MEMBRANE TRANSLOCASE SUBUNIT TIM54"/>
    <property type="match status" value="1"/>
</dbReference>
<evidence type="ECO:0000256" key="5">
    <source>
        <dbReference type="ARBA" id="ARBA00022692"/>
    </source>
</evidence>
<keyword evidence="9" id="KW-0811">Translocation</keyword>
<keyword evidence="4" id="KW-0813">Transport</keyword>
<keyword evidence="10" id="KW-0496">Mitochondrion</keyword>
<keyword evidence="8" id="KW-1133">Transmembrane helix</keyword>
<comment type="subcellular location">
    <subcellularLocation>
        <location evidence="1">Mitochondrion inner membrane</location>
        <topology evidence="1">Single-pass membrane protein</topology>
    </subcellularLocation>
</comment>
<dbReference type="InterPro" id="IPR021056">
    <property type="entry name" value="Mt_import_IM_translocase_Tim54"/>
</dbReference>
<accession>A0ABR2ZJV8</accession>
<keyword evidence="5" id="KW-0812">Transmembrane</keyword>
<sequence length="487" mass="55273">MSIQDAESSSSKPLTSNASRTSGIRAALQYTGIPPSWLDKRPKLPSRNWLIFLSVTSSITGYYIYDRRECRRIRQEYVEKVKHMSEEPSDHLAWPRKVTVYAARWPGDEDWDQCMRYFRKYVKPIFVAAAIDYDMVVGKRHGDITNLVAEEVRKSRRLDVGLDSPPSQEVYPPNYPFRSLAVIRQQRLAGGIVIVGRPTWKEFMAGLKKGWTEGLEEVDHEESLAQELEMDGRFDEPEDQPNDLGDDHEPATSASTSPTKVGSPPLAALSYRLPTQPQTPVSTSKSASQIPEALNAPPASISLLPSILFVPFTNFLGFSQVPRMLWGFFNERHKVRSGAEAGYRLVMNATRPFDPPPSEEKKSLFDDVASDPAPVAKGDLDFGKESEAFYRPHLSTMLEEIEKDRQKYYDGLPAKLETARALSRGTREPTKEEVANPPKTEVELRAERMKKEKRWRADAVGWNIVKPESEVEYDNRFDDALRMFTDP</sequence>
<feature type="region of interest" description="Disordered" evidence="12">
    <location>
        <begin position="233"/>
        <end position="267"/>
    </location>
</feature>
<comment type="caution">
    <text evidence="13">The sequence shown here is derived from an EMBL/GenBank/DDBJ whole genome shotgun (WGS) entry which is preliminary data.</text>
</comment>
<evidence type="ECO:0000256" key="9">
    <source>
        <dbReference type="ARBA" id="ARBA00023010"/>
    </source>
</evidence>
<feature type="region of interest" description="Disordered" evidence="12">
    <location>
        <begin position="1"/>
        <end position="20"/>
    </location>
</feature>
<proteinExistence type="inferred from homology"/>
<evidence type="ECO:0000256" key="10">
    <source>
        <dbReference type="ARBA" id="ARBA00023128"/>
    </source>
</evidence>
<gene>
    <name evidence="13" type="primary">TIM54</name>
    <name evidence="13" type="ORF">AAF712_011700</name>
</gene>
<evidence type="ECO:0000256" key="3">
    <source>
        <dbReference type="ARBA" id="ARBA00020796"/>
    </source>
</evidence>
<evidence type="ECO:0000256" key="2">
    <source>
        <dbReference type="ARBA" id="ARBA00006355"/>
    </source>
</evidence>
<keyword evidence="11" id="KW-0472">Membrane</keyword>
<dbReference type="InterPro" id="IPR050187">
    <property type="entry name" value="Lipid_Phosphate_FormReg"/>
</dbReference>
<evidence type="ECO:0000313" key="14">
    <source>
        <dbReference type="Proteomes" id="UP001437256"/>
    </source>
</evidence>
<evidence type="ECO:0000256" key="6">
    <source>
        <dbReference type="ARBA" id="ARBA00022792"/>
    </source>
</evidence>
<reference evidence="13 14" key="1">
    <citation type="submission" date="2024-05" db="EMBL/GenBank/DDBJ databases">
        <title>A draft genome resource for the thread blight pathogen Marasmius tenuissimus strain MS-2.</title>
        <authorList>
            <person name="Yulfo-Soto G.E."/>
            <person name="Baruah I.K."/>
            <person name="Amoako-Attah I."/>
            <person name="Bukari Y."/>
            <person name="Meinhardt L.W."/>
            <person name="Bailey B.A."/>
            <person name="Cohen S.P."/>
        </authorList>
    </citation>
    <scope>NUCLEOTIDE SEQUENCE [LARGE SCALE GENOMIC DNA]</scope>
    <source>
        <strain evidence="13 14">MS-2</strain>
    </source>
</reference>
<keyword evidence="14" id="KW-1185">Reference proteome</keyword>
<name>A0ABR2ZJV8_9AGAR</name>
<evidence type="ECO:0000313" key="13">
    <source>
        <dbReference type="EMBL" id="KAL0061477.1"/>
    </source>
</evidence>
<dbReference type="EMBL" id="JBBXMP010000134">
    <property type="protein sequence ID" value="KAL0061477.1"/>
    <property type="molecule type" value="Genomic_DNA"/>
</dbReference>
<dbReference type="Pfam" id="PF11711">
    <property type="entry name" value="Tim54"/>
    <property type="match status" value="1"/>
</dbReference>
<evidence type="ECO:0000256" key="1">
    <source>
        <dbReference type="ARBA" id="ARBA00004434"/>
    </source>
</evidence>
<organism evidence="13 14">
    <name type="scientific">Marasmius tenuissimus</name>
    <dbReference type="NCBI Taxonomy" id="585030"/>
    <lineage>
        <taxon>Eukaryota</taxon>
        <taxon>Fungi</taxon>
        <taxon>Dikarya</taxon>
        <taxon>Basidiomycota</taxon>
        <taxon>Agaricomycotina</taxon>
        <taxon>Agaricomycetes</taxon>
        <taxon>Agaricomycetidae</taxon>
        <taxon>Agaricales</taxon>
        <taxon>Marasmiineae</taxon>
        <taxon>Marasmiaceae</taxon>
        <taxon>Marasmius</taxon>
    </lineage>
</organism>
<keyword evidence="6" id="KW-0999">Mitochondrion inner membrane</keyword>
<dbReference type="Proteomes" id="UP001437256">
    <property type="component" value="Unassembled WGS sequence"/>
</dbReference>
<evidence type="ECO:0000256" key="12">
    <source>
        <dbReference type="SAM" id="MobiDB-lite"/>
    </source>
</evidence>
<protein>
    <recommendedName>
        <fullName evidence="3">Mitochondrial import inner membrane translocase subunit TIM54</fullName>
    </recommendedName>
</protein>
<evidence type="ECO:0000256" key="8">
    <source>
        <dbReference type="ARBA" id="ARBA00022989"/>
    </source>
</evidence>
<keyword evidence="7" id="KW-0653">Protein transport</keyword>
<comment type="similarity">
    <text evidence="2">Belongs to the TIM54 family.</text>
</comment>
<dbReference type="PANTHER" id="PTHR12358">
    <property type="entry name" value="SPHINGOSINE KINASE"/>
    <property type="match status" value="1"/>
</dbReference>
<evidence type="ECO:0000256" key="4">
    <source>
        <dbReference type="ARBA" id="ARBA00022448"/>
    </source>
</evidence>
<evidence type="ECO:0000256" key="7">
    <source>
        <dbReference type="ARBA" id="ARBA00022927"/>
    </source>
</evidence>
<evidence type="ECO:0000256" key="11">
    <source>
        <dbReference type="ARBA" id="ARBA00023136"/>
    </source>
</evidence>